<accession>A0AAE1MSC0</accession>
<keyword evidence="5" id="KW-0408">Iron</keyword>
<evidence type="ECO:0000256" key="1">
    <source>
        <dbReference type="ARBA" id="ARBA00022723"/>
    </source>
</evidence>
<dbReference type="AlphaFoldDB" id="A0AAE1MSC0"/>
<keyword evidence="2" id="KW-0611">Plant defense</keyword>
<keyword evidence="3" id="KW-0223">Dioxygenase</keyword>
<dbReference type="GO" id="GO:0006952">
    <property type="term" value="P:defense response"/>
    <property type="evidence" value="ECO:0007669"/>
    <property type="project" value="UniProtKB-KW"/>
</dbReference>
<dbReference type="Pfam" id="PF03098">
    <property type="entry name" value="An_peroxidase"/>
    <property type="match status" value="1"/>
</dbReference>
<protein>
    <submittedName>
        <fullName evidence="6">Uncharacterized protein</fullName>
    </submittedName>
</protein>
<evidence type="ECO:0000256" key="2">
    <source>
        <dbReference type="ARBA" id="ARBA00022821"/>
    </source>
</evidence>
<dbReference type="GO" id="GO:0006979">
    <property type="term" value="P:response to oxidative stress"/>
    <property type="evidence" value="ECO:0007669"/>
    <property type="project" value="InterPro"/>
</dbReference>
<gene>
    <name evidence="6" type="ORF">QN277_020678</name>
</gene>
<dbReference type="PROSITE" id="PS50292">
    <property type="entry name" value="PEROXIDASE_3"/>
    <property type="match status" value="1"/>
</dbReference>
<dbReference type="InterPro" id="IPR050783">
    <property type="entry name" value="Oxylipin_biosynth_metab"/>
</dbReference>
<comment type="caution">
    <text evidence="6">The sequence shown here is derived from an EMBL/GenBank/DDBJ whole genome shotgun (WGS) entry which is preliminary data.</text>
</comment>
<evidence type="ECO:0000313" key="6">
    <source>
        <dbReference type="EMBL" id="KAK4272078.1"/>
    </source>
</evidence>
<dbReference type="Proteomes" id="UP001293593">
    <property type="component" value="Unassembled WGS sequence"/>
</dbReference>
<dbReference type="InterPro" id="IPR037120">
    <property type="entry name" value="Haem_peroxidase_sf_animal"/>
</dbReference>
<dbReference type="Gene3D" id="1.10.640.10">
    <property type="entry name" value="Haem peroxidase domain superfamily, animal type"/>
    <property type="match status" value="1"/>
</dbReference>
<keyword evidence="4" id="KW-0560">Oxidoreductase</keyword>
<dbReference type="PANTHER" id="PTHR11903">
    <property type="entry name" value="PROSTAGLANDIN G/H SYNTHASE"/>
    <property type="match status" value="1"/>
</dbReference>
<evidence type="ECO:0000256" key="4">
    <source>
        <dbReference type="ARBA" id="ARBA00023002"/>
    </source>
</evidence>
<dbReference type="SUPFAM" id="SSF48113">
    <property type="entry name" value="Heme-dependent peroxidases"/>
    <property type="match status" value="1"/>
</dbReference>
<dbReference type="GO" id="GO:0016702">
    <property type="term" value="F:oxidoreductase activity, acting on single donors with incorporation of molecular oxygen, incorporation of two atoms of oxygen"/>
    <property type="evidence" value="ECO:0007669"/>
    <property type="project" value="TreeGrafter"/>
</dbReference>
<dbReference type="EMBL" id="JAWXYG010000005">
    <property type="protein sequence ID" value="KAK4272078.1"/>
    <property type="molecule type" value="Genomic_DNA"/>
</dbReference>
<reference evidence="6" key="1">
    <citation type="submission" date="2023-10" db="EMBL/GenBank/DDBJ databases">
        <title>Chromosome-level genome of the transformable northern wattle, Acacia crassicarpa.</title>
        <authorList>
            <person name="Massaro I."/>
            <person name="Sinha N.R."/>
            <person name="Poethig S."/>
            <person name="Leichty A.R."/>
        </authorList>
    </citation>
    <scope>NUCLEOTIDE SEQUENCE</scope>
    <source>
        <strain evidence="6">Acra3RX</strain>
        <tissue evidence="6">Leaf</tissue>
    </source>
</reference>
<name>A0AAE1MSC0_9FABA</name>
<evidence type="ECO:0000256" key="5">
    <source>
        <dbReference type="ARBA" id="ARBA00023004"/>
    </source>
</evidence>
<dbReference type="PANTHER" id="PTHR11903:SF11">
    <property type="entry name" value="ALPHA-DIOXYGENASE 1"/>
    <property type="match status" value="1"/>
</dbReference>
<keyword evidence="1" id="KW-0479">Metal-binding</keyword>
<dbReference type="GO" id="GO:0006631">
    <property type="term" value="P:fatty acid metabolic process"/>
    <property type="evidence" value="ECO:0007669"/>
    <property type="project" value="UniProtKB-ARBA"/>
</dbReference>
<organism evidence="6 7">
    <name type="scientific">Acacia crassicarpa</name>
    <name type="common">northern wattle</name>
    <dbReference type="NCBI Taxonomy" id="499986"/>
    <lineage>
        <taxon>Eukaryota</taxon>
        <taxon>Viridiplantae</taxon>
        <taxon>Streptophyta</taxon>
        <taxon>Embryophyta</taxon>
        <taxon>Tracheophyta</taxon>
        <taxon>Spermatophyta</taxon>
        <taxon>Magnoliopsida</taxon>
        <taxon>eudicotyledons</taxon>
        <taxon>Gunneridae</taxon>
        <taxon>Pentapetalae</taxon>
        <taxon>rosids</taxon>
        <taxon>fabids</taxon>
        <taxon>Fabales</taxon>
        <taxon>Fabaceae</taxon>
        <taxon>Caesalpinioideae</taxon>
        <taxon>mimosoid clade</taxon>
        <taxon>Acacieae</taxon>
        <taxon>Acacia</taxon>
    </lineage>
</organism>
<dbReference type="InterPro" id="IPR019791">
    <property type="entry name" value="Haem_peroxidase_animal"/>
</dbReference>
<dbReference type="GO" id="GO:0046872">
    <property type="term" value="F:metal ion binding"/>
    <property type="evidence" value="ECO:0007669"/>
    <property type="project" value="UniProtKB-KW"/>
</dbReference>
<dbReference type="GO" id="GO:0020037">
    <property type="term" value="F:heme binding"/>
    <property type="evidence" value="ECO:0007669"/>
    <property type="project" value="InterPro"/>
</dbReference>
<keyword evidence="7" id="KW-1185">Reference proteome</keyword>
<dbReference type="InterPro" id="IPR010255">
    <property type="entry name" value="Haem_peroxidase_sf"/>
</dbReference>
<dbReference type="GO" id="GO:0004601">
    <property type="term" value="F:peroxidase activity"/>
    <property type="evidence" value="ECO:0007669"/>
    <property type="project" value="InterPro"/>
</dbReference>
<sequence length="219" mass="25401">MDLVRTLCSRVVRQFIHKDFHEAVSRMTIIDAFLFLIVHSIDKIGIWPHLPVFLGLFYLAIRRHLHQEYNLINVGRTPVGVRFNPIDVPFRTANGKFNDPFNDGAGSQGSFFGRNVLPVDQKNKLLKPDPMAVATKLLARTTLKDTGKQFNMIAASWIQFMIHDWIDHLEETNQMELRAPREVASECPLKSFRFYKTKEVPTDFYDIKTGSLNIRTPWW</sequence>
<proteinExistence type="predicted"/>
<evidence type="ECO:0000256" key="3">
    <source>
        <dbReference type="ARBA" id="ARBA00022964"/>
    </source>
</evidence>
<evidence type="ECO:0000313" key="7">
    <source>
        <dbReference type="Proteomes" id="UP001293593"/>
    </source>
</evidence>